<sequence>MMLLTLCSELAVLLVARGESDTLIALLLVGPDLTPYADDAGIFAISGRKLLGTLLLSGEREDLPERLLWVDRWSSCFGGASLLMFTMRSTILFPMTTGFNLSLPFECCLLGGGTELPLTLPFGALPLDGEQDCLRGLTLGPGSTDDDRLLGAPGLPRVAEEGLSGKDVLKFGGASREKPGMSEGFSGLGFAIGEVPCDGAKLLDTVGPDLVTEDDRLDGAELEGTVDGAEGRLVGVADLDEGLLAASTDGLDVGVEDLTGVDDRGRGADDFAGTVI</sequence>
<dbReference type="EMBL" id="AMZH03023644">
    <property type="protein sequence ID" value="RRT36410.1"/>
    <property type="molecule type" value="Genomic_DNA"/>
</dbReference>
<evidence type="ECO:0000313" key="3">
    <source>
        <dbReference type="Proteomes" id="UP000287651"/>
    </source>
</evidence>
<protein>
    <submittedName>
        <fullName evidence="2">Uncharacterized protein</fullName>
    </submittedName>
</protein>
<gene>
    <name evidence="2" type="ORF">B296_00033906</name>
</gene>
<evidence type="ECO:0000313" key="2">
    <source>
        <dbReference type="EMBL" id="RRT36410.1"/>
    </source>
</evidence>
<feature type="signal peptide" evidence="1">
    <location>
        <begin position="1"/>
        <end position="18"/>
    </location>
</feature>
<accession>A0A426XAE7</accession>
<reference evidence="2 3" key="1">
    <citation type="journal article" date="2014" name="Agronomy (Basel)">
        <title>A Draft Genome Sequence for Ensete ventricosum, the Drought-Tolerant Tree Against Hunger.</title>
        <authorList>
            <person name="Harrison J."/>
            <person name="Moore K.A."/>
            <person name="Paszkiewicz K."/>
            <person name="Jones T."/>
            <person name="Grant M."/>
            <person name="Ambacheew D."/>
            <person name="Muzemil S."/>
            <person name="Studholme D.J."/>
        </authorList>
    </citation>
    <scope>NUCLEOTIDE SEQUENCE [LARGE SCALE GENOMIC DNA]</scope>
</reference>
<evidence type="ECO:0000256" key="1">
    <source>
        <dbReference type="SAM" id="SignalP"/>
    </source>
</evidence>
<proteinExistence type="predicted"/>
<dbReference type="AlphaFoldDB" id="A0A426XAE7"/>
<keyword evidence="1" id="KW-0732">Signal</keyword>
<organism evidence="2 3">
    <name type="scientific">Ensete ventricosum</name>
    <name type="common">Abyssinian banana</name>
    <name type="synonym">Musa ensete</name>
    <dbReference type="NCBI Taxonomy" id="4639"/>
    <lineage>
        <taxon>Eukaryota</taxon>
        <taxon>Viridiplantae</taxon>
        <taxon>Streptophyta</taxon>
        <taxon>Embryophyta</taxon>
        <taxon>Tracheophyta</taxon>
        <taxon>Spermatophyta</taxon>
        <taxon>Magnoliopsida</taxon>
        <taxon>Liliopsida</taxon>
        <taxon>Zingiberales</taxon>
        <taxon>Musaceae</taxon>
        <taxon>Ensete</taxon>
    </lineage>
</organism>
<name>A0A426XAE7_ENSVE</name>
<dbReference type="Proteomes" id="UP000287651">
    <property type="component" value="Unassembled WGS sequence"/>
</dbReference>
<comment type="caution">
    <text evidence="2">The sequence shown here is derived from an EMBL/GenBank/DDBJ whole genome shotgun (WGS) entry which is preliminary data.</text>
</comment>
<feature type="chain" id="PRO_5019024390" evidence="1">
    <location>
        <begin position="19"/>
        <end position="276"/>
    </location>
</feature>